<dbReference type="PANTHER" id="PTHR30441:SF8">
    <property type="entry name" value="DUF748 DOMAIN-CONTAINING PROTEIN"/>
    <property type="match status" value="1"/>
</dbReference>
<dbReference type="Proteomes" id="UP000189670">
    <property type="component" value="Unassembled WGS sequence"/>
</dbReference>
<evidence type="ECO:0000313" key="3">
    <source>
        <dbReference type="Proteomes" id="UP000189670"/>
    </source>
</evidence>
<name>A0A1V1NR98_9BACT</name>
<dbReference type="Pfam" id="PF05170">
    <property type="entry name" value="AsmA"/>
    <property type="match status" value="1"/>
</dbReference>
<feature type="domain" description="AsmA" evidence="1">
    <location>
        <begin position="6"/>
        <end position="111"/>
    </location>
</feature>
<dbReference type="AlphaFoldDB" id="A0A1V1NR98"/>
<reference evidence="3" key="1">
    <citation type="submission" date="2012-11" db="EMBL/GenBank/DDBJ databases">
        <authorList>
            <person name="Lucero-Rivera Y.E."/>
            <person name="Tovar-Ramirez D."/>
        </authorList>
    </citation>
    <scope>NUCLEOTIDE SEQUENCE [LARGE SCALE GENOMIC DNA]</scope>
    <source>
        <strain evidence="3">Araruama</strain>
    </source>
</reference>
<dbReference type="InterPro" id="IPR052894">
    <property type="entry name" value="AsmA-related"/>
</dbReference>
<evidence type="ECO:0000259" key="1">
    <source>
        <dbReference type="Pfam" id="PF05170"/>
    </source>
</evidence>
<comment type="caution">
    <text evidence="2">The sequence shown here is derived from an EMBL/GenBank/DDBJ whole genome shotgun (WGS) entry which is preliminary data.</text>
</comment>
<proteinExistence type="predicted"/>
<dbReference type="InterPro" id="IPR007844">
    <property type="entry name" value="AsmA"/>
</dbReference>
<organism evidence="2 3">
    <name type="scientific">Candidatus Magnetoglobus multicellularis str. Araruama</name>
    <dbReference type="NCBI Taxonomy" id="890399"/>
    <lineage>
        <taxon>Bacteria</taxon>
        <taxon>Pseudomonadati</taxon>
        <taxon>Thermodesulfobacteriota</taxon>
        <taxon>Desulfobacteria</taxon>
        <taxon>Desulfobacterales</taxon>
        <taxon>Desulfobacteraceae</taxon>
        <taxon>Candidatus Magnetoglobus</taxon>
    </lineage>
</organism>
<gene>
    <name evidence="2" type="ORF">OMM_14841</name>
</gene>
<dbReference type="PANTHER" id="PTHR30441">
    <property type="entry name" value="DUF748 DOMAIN-CONTAINING PROTEIN"/>
    <property type="match status" value="1"/>
</dbReference>
<evidence type="ECO:0000313" key="2">
    <source>
        <dbReference type="EMBL" id="ETR65085.1"/>
    </source>
</evidence>
<dbReference type="GO" id="GO:0090313">
    <property type="term" value="P:regulation of protein targeting to membrane"/>
    <property type="evidence" value="ECO:0007669"/>
    <property type="project" value="TreeGrafter"/>
</dbReference>
<accession>A0A1V1NR98</accession>
<dbReference type="EMBL" id="ATBP01003228">
    <property type="protein sequence ID" value="ETR65085.1"/>
    <property type="molecule type" value="Genomic_DNA"/>
</dbReference>
<dbReference type="GO" id="GO:0005886">
    <property type="term" value="C:plasma membrane"/>
    <property type="evidence" value="ECO:0007669"/>
    <property type="project" value="TreeGrafter"/>
</dbReference>
<protein>
    <recommendedName>
        <fullName evidence="1">AsmA domain-containing protein</fullName>
    </recommendedName>
</protein>
<sequence length="159" mass="18277">MTKRISIHHINTQVRLSSNTLEISPFHATIGGGKIGAQLKIKRDQQFNIFTNIITQDMNVGQMLKELDISEMFDGALDFRIHLKTQGESLSQWMSYLDGYVSVQMENGKLYNQYVNMLGGELSSNLFRLVNPMKKINIRILTVWPRDLTFVMVMQIQPL</sequence>